<name>A0ABD3BW44_9LAMI</name>
<proteinExistence type="predicted"/>
<keyword evidence="4" id="KW-1185">Reference proteome</keyword>
<sequence>MMFVISLLQEPERLVRSSTSKTGSALYRKLPSENRYEHLKMSGKNHFLCMLQADLPAYEIAYLFEIGMEGNNDGQPGVSEQPYTTVQPSVEPKRSRRARKPTRMAMLTLRCPGKVKILFDSRRLMAIGPRKKITDSFRSYLGFLGRKQPSILIKNWKSVPANTNELIWQAILQRHLRTDCKNHPFLFFFLILSAETTIICFLLSPTIAYDGGAMRRGMAAIGAPVNLFSSYGHLTLDSELIISG</sequence>
<protein>
    <submittedName>
        <fullName evidence="3">Uncharacterized protein</fullName>
    </submittedName>
</protein>
<evidence type="ECO:0000256" key="1">
    <source>
        <dbReference type="SAM" id="MobiDB-lite"/>
    </source>
</evidence>
<comment type="caution">
    <text evidence="3">The sequence shown here is derived from an EMBL/GenBank/DDBJ whole genome shotgun (WGS) entry which is preliminary data.</text>
</comment>
<dbReference type="EMBL" id="JAVIJP010000063">
    <property type="protein sequence ID" value="KAL3621735.1"/>
    <property type="molecule type" value="Genomic_DNA"/>
</dbReference>
<reference evidence="4" key="1">
    <citation type="journal article" date="2024" name="IScience">
        <title>Strigolactones Initiate the Formation of Haustorium-like Structures in Castilleja.</title>
        <authorList>
            <person name="Buerger M."/>
            <person name="Peterson D."/>
            <person name="Chory J."/>
        </authorList>
    </citation>
    <scope>NUCLEOTIDE SEQUENCE [LARGE SCALE GENOMIC DNA]</scope>
</reference>
<evidence type="ECO:0000313" key="3">
    <source>
        <dbReference type="EMBL" id="KAL3621735.1"/>
    </source>
</evidence>
<feature type="transmembrane region" description="Helical" evidence="2">
    <location>
        <begin position="185"/>
        <end position="209"/>
    </location>
</feature>
<keyword evidence="2" id="KW-1133">Transmembrane helix</keyword>
<dbReference type="AlphaFoldDB" id="A0ABD3BW44"/>
<accession>A0ABD3BW44</accession>
<evidence type="ECO:0000313" key="4">
    <source>
        <dbReference type="Proteomes" id="UP001632038"/>
    </source>
</evidence>
<dbReference type="Proteomes" id="UP001632038">
    <property type="component" value="Unassembled WGS sequence"/>
</dbReference>
<gene>
    <name evidence="3" type="ORF">CASFOL_034395</name>
</gene>
<keyword evidence="2" id="KW-0812">Transmembrane</keyword>
<keyword evidence="2" id="KW-0472">Membrane</keyword>
<organism evidence="3 4">
    <name type="scientific">Castilleja foliolosa</name>
    <dbReference type="NCBI Taxonomy" id="1961234"/>
    <lineage>
        <taxon>Eukaryota</taxon>
        <taxon>Viridiplantae</taxon>
        <taxon>Streptophyta</taxon>
        <taxon>Embryophyta</taxon>
        <taxon>Tracheophyta</taxon>
        <taxon>Spermatophyta</taxon>
        <taxon>Magnoliopsida</taxon>
        <taxon>eudicotyledons</taxon>
        <taxon>Gunneridae</taxon>
        <taxon>Pentapetalae</taxon>
        <taxon>asterids</taxon>
        <taxon>lamiids</taxon>
        <taxon>Lamiales</taxon>
        <taxon>Orobanchaceae</taxon>
        <taxon>Pedicularideae</taxon>
        <taxon>Castillejinae</taxon>
        <taxon>Castilleja</taxon>
    </lineage>
</organism>
<evidence type="ECO:0000256" key="2">
    <source>
        <dbReference type="SAM" id="Phobius"/>
    </source>
</evidence>
<feature type="region of interest" description="Disordered" evidence="1">
    <location>
        <begin position="74"/>
        <end position="99"/>
    </location>
</feature>